<dbReference type="AlphaFoldDB" id="A0A0A9DR95"/>
<dbReference type="EMBL" id="GBRH01208687">
    <property type="protein sequence ID" value="JAD89208.1"/>
    <property type="molecule type" value="Transcribed_RNA"/>
</dbReference>
<reference evidence="1" key="1">
    <citation type="submission" date="2014-09" db="EMBL/GenBank/DDBJ databases">
        <authorList>
            <person name="Magalhaes I.L.F."/>
            <person name="Oliveira U."/>
            <person name="Santos F.R."/>
            <person name="Vidigal T.H.D.A."/>
            <person name="Brescovit A.D."/>
            <person name="Santos A.J."/>
        </authorList>
    </citation>
    <scope>NUCLEOTIDE SEQUENCE</scope>
    <source>
        <tissue evidence="1">Shoot tissue taken approximately 20 cm above the soil surface</tissue>
    </source>
</reference>
<protein>
    <submittedName>
        <fullName evidence="1">Uncharacterized protein</fullName>
    </submittedName>
</protein>
<proteinExistence type="predicted"/>
<reference evidence="1" key="2">
    <citation type="journal article" date="2015" name="Data Brief">
        <title>Shoot transcriptome of the giant reed, Arundo donax.</title>
        <authorList>
            <person name="Barrero R.A."/>
            <person name="Guerrero F.D."/>
            <person name="Moolhuijzen P."/>
            <person name="Goolsby J.A."/>
            <person name="Tidwell J."/>
            <person name="Bellgard S.E."/>
            <person name="Bellgard M.I."/>
        </authorList>
    </citation>
    <scope>NUCLEOTIDE SEQUENCE</scope>
    <source>
        <tissue evidence="1">Shoot tissue taken approximately 20 cm above the soil surface</tissue>
    </source>
</reference>
<sequence length="49" mass="5584">MWSSAMEDVKGQKAWQKLYKQSKNFSSPSSDGLDDRFQKSRLYAIIGLG</sequence>
<organism evidence="1">
    <name type="scientific">Arundo donax</name>
    <name type="common">Giant reed</name>
    <name type="synonym">Donax arundinaceus</name>
    <dbReference type="NCBI Taxonomy" id="35708"/>
    <lineage>
        <taxon>Eukaryota</taxon>
        <taxon>Viridiplantae</taxon>
        <taxon>Streptophyta</taxon>
        <taxon>Embryophyta</taxon>
        <taxon>Tracheophyta</taxon>
        <taxon>Spermatophyta</taxon>
        <taxon>Magnoliopsida</taxon>
        <taxon>Liliopsida</taxon>
        <taxon>Poales</taxon>
        <taxon>Poaceae</taxon>
        <taxon>PACMAD clade</taxon>
        <taxon>Arundinoideae</taxon>
        <taxon>Arundineae</taxon>
        <taxon>Arundo</taxon>
    </lineage>
</organism>
<name>A0A0A9DR95_ARUDO</name>
<evidence type="ECO:0000313" key="1">
    <source>
        <dbReference type="EMBL" id="JAD89208.1"/>
    </source>
</evidence>
<accession>A0A0A9DR95</accession>